<keyword evidence="4" id="KW-1185">Reference proteome</keyword>
<dbReference type="RefSeq" id="WP_309636096.1">
    <property type="nucleotide sequence ID" value="NZ_JARWAL010000004.1"/>
</dbReference>
<evidence type="ECO:0000256" key="1">
    <source>
        <dbReference type="ARBA" id="ARBA00022729"/>
    </source>
</evidence>
<dbReference type="EMBL" id="JARWAL010000004">
    <property type="protein sequence ID" value="MDR5892292.1"/>
    <property type="molecule type" value="Genomic_DNA"/>
</dbReference>
<dbReference type="Proteomes" id="UP001252270">
    <property type="component" value="Unassembled WGS sequence"/>
</dbReference>
<dbReference type="NCBIfam" id="TIGR02276">
    <property type="entry name" value="beta_rpt_yvtn"/>
    <property type="match status" value="3"/>
</dbReference>
<sequence length="336" mass="36556">MSILSRGRLIPAIKHVAIGLALGGGLLALPLAAQAERIFVSNEKDNTISVIDGASLEVVETIPVGRRPRSMAFSSDGSELFVAVGDDESIDMIDLESLRVVRSQASGDDPEVIRVDPNRPYIYVSNEDDNIVSVLDYEARTLVTEIPVGVEPEGLGISPDGRWLVSTTETSNMAHIIDTETMEAVHHRLVGARPRHAEFTHDGREAWVSAEIAGTVSILDMEETFDVKHTIRFEVPGVPRETVQAVGVVLTSDGRYAFVALGPSNRVAVVDQQTYEVLDYILVGQRVWHLALNGDESRLYTTNGVSGDVTVIEVDGLRAIRSIPVGRFPWGVIVEP</sequence>
<dbReference type="InterPro" id="IPR048433">
    <property type="entry name" value="YNCE-like_beta-prop"/>
</dbReference>
<dbReference type="InterPro" id="IPR015943">
    <property type="entry name" value="WD40/YVTN_repeat-like_dom_sf"/>
</dbReference>
<organism evidence="3 4">
    <name type="scientific">Halomonas mongoliensis</name>
    <dbReference type="NCBI Taxonomy" id="321265"/>
    <lineage>
        <taxon>Bacteria</taxon>
        <taxon>Pseudomonadati</taxon>
        <taxon>Pseudomonadota</taxon>
        <taxon>Gammaproteobacteria</taxon>
        <taxon>Oceanospirillales</taxon>
        <taxon>Halomonadaceae</taxon>
        <taxon>Halomonas</taxon>
    </lineage>
</organism>
<protein>
    <submittedName>
        <fullName evidence="3">PQQ-dependent catabolism-associated beta-propeller protein</fullName>
    </submittedName>
</protein>
<dbReference type="PANTHER" id="PTHR47197:SF3">
    <property type="entry name" value="DIHYDRO-HEME D1 DEHYDROGENASE"/>
    <property type="match status" value="1"/>
</dbReference>
<dbReference type="InterPro" id="IPR022456">
    <property type="entry name" value="PQQ_b_propeller"/>
</dbReference>
<dbReference type="InterPro" id="IPR051200">
    <property type="entry name" value="Host-pathogen_enzymatic-act"/>
</dbReference>
<keyword evidence="1" id="KW-0732">Signal</keyword>
<feature type="domain" description="YNCE-like beta-propeller" evidence="2">
    <location>
        <begin position="31"/>
        <end position="111"/>
    </location>
</feature>
<evidence type="ECO:0000259" key="2">
    <source>
        <dbReference type="Pfam" id="PF21783"/>
    </source>
</evidence>
<dbReference type="Pfam" id="PF21783">
    <property type="entry name" value="YNCE"/>
    <property type="match status" value="1"/>
</dbReference>
<dbReference type="InterPro" id="IPR019405">
    <property type="entry name" value="Lactonase_7-beta_prop"/>
</dbReference>
<dbReference type="SUPFAM" id="SSF50974">
    <property type="entry name" value="Nitrous oxide reductase, N-terminal domain"/>
    <property type="match status" value="1"/>
</dbReference>
<evidence type="ECO:0000313" key="4">
    <source>
        <dbReference type="Proteomes" id="UP001252270"/>
    </source>
</evidence>
<dbReference type="PANTHER" id="PTHR47197">
    <property type="entry name" value="PROTEIN NIRF"/>
    <property type="match status" value="1"/>
</dbReference>
<dbReference type="Gene3D" id="2.130.10.10">
    <property type="entry name" value="YVTN repeat-like/Quinoprotein amine dehydrogenase"/>
    <property type="match status" value="2"/>
</dbReference>
<proteinExistence type="predicted"/>
<gene>
    <name evidence="3" type="ORF">QC820_05640</name>
</gene>
<dbReference type="InterPro" id="IPR011964">
    <property type="entry name" value="YVTN_b-propeller_repeat"/>
</dbReference>
<dbReference type="NCBIfam" id="TIGR03866">
    <property type="entry name" value="PQQ_ABC_repeats"/>
    <property type="match status" value="1"/>
</dbReference>
<name>A0ABU1GL34_9GAMM</name>
<reference evidence="3 4" key="1">
    <citation type="submission" date="2023-04" db="EMBL/GenBank/DDBJ databases">
        <title>A long-awaited taxogenomic arrangement of the family Halomonadaceae.</title>
        <authorList>
            <person name="De La Haba R."/>
            <person name="Chuvochina M."/>
            <person name="Wittouck S."/>
            <person name="Arahal D.R."/>
            <person name="Sanchez-Porro C."/>
            <person name="Hugenholtz P."/>
            <person name="Ventosa A."/>
        </authorList>
    </citation>
    <scope>NUCLEOTIDE SEQUENCE [LARGE SCALE GENOMIC DNA]</scope>
    <source>
        <strain evidence="3 4">DSM 17332</strain>
    </source>
</reference>
<dbReference type="InterPro" id="IPR011045">
    <property type="entry name" value="N2O_reductase_N"/>
</dbReference>
<dbReference type="Pfam" id="PF10282">
    <property type="entry name" value="Lactonase"/>
    <property type="match status" value="2"/>
</dbReference>
<comment type="caution">
    <text evidence="3">The sequence shown here is derived from an EMBL/GenBank/DDBJ whole genome shotgun (WGS) entry which is preliminary data.</text>
</comment>
<accession>A0ABU1GL34</accession>
<evidence type="ECO:0000313" key="3">
    <source>
        <dbReference type="EMBL" id="MDR5892292.1"/>
    </source>
</evidence>